<organism evidence="5">
    <name type="scientific">Blattella germanica</name>
    <name type="common">German cockroach</name>
    <name type="synonym">Blatta germanica</name>
    <dbReference type="NCBI Taxonomy" id="6973"/>
    <lineage>
        <taxon>Eukaryota</taxon>
        <taxon>Metazoa</taxon>
        <taxon>Ecdysozoa</taxon>
        <taxon>Arthropoda</taxon>
        <taxon>Hexapoda</taxon>
        <taxon>Insecta</taxon>
        <taxon>Pterygota</taxon>
        <taxon>Neoptera</taxon>
        <taxon>Polyneoptera</taxon>
        <taxon>Dictyoptera</taxon>
        <taxon>Blattodea</taxon>
        <taxon>Blaberoidea</taxon>
        <taxon>Blattellidae</taxon>
        <taxon>Blattella</taxon>
    </lineage>
</organism>
<evidence type="ECO:0000256" key="1">
    <source>
        <dbReference type="ARBA" id="ARBA00004613"/>
    </source>
</evidence>
<proteinExistence type="evidence at transcript level"/>
<dbReference type="GO" id="GO:0005549">
    <property type="term" value="F:odorant binding"/>
    <property type="evidence" value="ECO:0007669"/>
    <property type="project" value="InterPro"/>
</dbReference>
<dbReference type="InterPro" id="IPR006170">
    <property type="entry name" value="PBP/GOBP"/>
</dbReference>
<reference evidence="5" key="1">
    <citation type="submission" date="2015-08" db="EMBL/GenBank/DDBJ databases">
        <title>Transcriptome-Based Identification and Expression Profiles of Chemosensory Genes in German Cockroach, Blattella germanica.</title>
        <authorList>
            <person name="Niu D.-J."/>
        </authorList>
    </citation>
    <scope>NUCLEOTIDE SEQUENCE</scope>
</reference>
<evidence type="ECO:0000256" key="3">
    <source>
        <dbReference type="ARBA" id="ARBA00022525"/>
    </source>
</evidence>
<dbReference type="EMBL" id="KT381660">
    <property type="protein sequence ID" value="AMA98151.1"/>
    <property type="molecule type" value="mRNA"/>
</dbReference>
<sequence>MKEYFVCVYILFIVEVLYLTDAGGEFLWRMKREANITEIKCCMQEGIPTGKRGLRDSIEMRDIGKICFEEIQNKSSDINLEELNLERRVVFLECQLQCVFDKLKKVNEEGNLKKEETASSMIGLFMIADRKFGDIFIEKCWKNLEGHAETKVEGHVCNPAAFNIYLCFEDIANLLCPEKYEKKNAECENHRVKLKNKYGEPQKDVSKTDGE</sequence>
<feature type="transmembrane region" description="Helical" evidence="4">
    <location>
        <begin position="6"/>
        <end position="28"/>
    </location>
</feature>
<accession>A0A109Z5A7</accession>
<dbReference type="AlphaFoldDB" id="A0A109Z5A7"/>
<comment type="similarity">
    <text evidence="2">Belongs to the PBP/GOBP family.</text>
</comment>
<keyword evidence="4" id="KW-0472">Membrane</keyword>
<dbReference type="GO" id="GO:0005576">
    <property type="term" value="C:extracellular region"/>
    <property type="evidence" value="ECO:0007669"/>
    <property type="project" value="UniProtKB-SubCell"/>
</dbReference>
<keyword evidence="3" id="KW-0964">Secreted</keyword>
<protein>
    <submittedName>
        <fullName evidence="5">Chemosensory protein</fullName>
    </submittedName>
</protein>
<dbReference type="InterPro" id="IPR036728">
    <property type="entry name" value="PBP_GOBP_sf"/>
</dbReference>
<keyword evidence="4" id="KW-0812">Transmembrane</keyword>
<evidence type="ECO:0000256" key="4">
    <source>
        <dbReference type="SAM" id="Phobius"/>
    </source>
</evidence>
<evidence type="ECO:0000313" key="5">
    <source>
        <dbReference type="EMBL" id="AMA98151.1"/>
    </source>
</evidence>
<dbReference type="InterPro" id="IPR052295">
    <property type="entry name" value="Odorant-binding_protein"/>
</dbReference>
<dbReference type="PANTHER" id="PTHR21066">
    <property type="entry name" value="ODORANT-BINDING PROTEIN 59A-RELATED"/>
    <property type="match status" value="1"/>
</dbReference>
<keyword evidence="4" id="KW-1133">Transmembrane helix</keyword>
<comment type="subcellular location">
    <subcellularLocation>
        <location evidence="1">Secreted</location>
    </subcellularLocation>
</comment>
<dbReference type="Pfam" id="PF01395">
    <property type="entry name" value="PBP_GOBP"/>
    <property type="match status" value="1"/>
</dbReference>
<name>A0A109Z5A7_BLAGE</name>
<dbReference type="SUPFAM" id="SSF47565">
    <property type="entry name" value="Insect pheromone/odorant-binding proteins"/>
    <property type="match status" value="1"/>
</dbReference>
<evidence type="ECO:0000256" key="2">
    <source>
        <dbReference type="ARBA" id="ARBA00008098"/>
    </source>
</evidence>